<keyword evidence="8" id="KW-0496">Mitochondrion</keyword>
<protein>
    <submittedName>
        <fullName evidence="13">CSON009399 protein</fullName>
    </submittedName>
</protein>
<comment type="similarity">
    <text evidence="2 11">Belongs to the mitochondrial carrier (TC 2.A.29) family.</text>
</comment>
<keyword evidence="4 10" id="KW-0812">Transmembrane</keyword>
<evidence type="ECO:0000256" key="4">
    <source>
        <dbReference type="ARBA" id="ARBA00022692"/>
    </source>
</evidence>
<dbReference type="InterPro" id="IPR039158">
    <property type="entry name" value="SLC25A46"/>
</dbReference>
<dbReference type="PANTHER" id="PTHR21252:SF2">
    <property type="entry name" value="MITOCHONDRIAL OUTER MEMBRANE PROTEIN SLC25A46"/>
    <property type="match status" value="1"/>
</dbReference>
<organism evidence="13">
    <name type="scientific">Culicoides sonorensis</name>
    <name type="common">Biting midge</name>
    <dbReference type="NCBI Taxonomy" id="179676"/>
    <lineage>
        <taxon>Eukaryota</taxon>
        <taxon>Metazoa</taxon>
        <taxon>Ecdysozoa</taxon>
        <taxon>Arthropoda</taxon>
        <taxon>Hexapoda</taxon>
        <taxon>Insecta</taxon>
        <taxon>Pterygota</taxon>
        <taxon>Neoptera</taxon>
        <taxon>Endopterygota</taxon>
        <taxon>Diptera</taxon>
        <taxon>Nematocera</taxon>
        <taxon>Chironomoidea</taxon>
        <taxon>Ceratopogonidae</taxon>
        <taxon>Ceratopogoninae</taxon>
        <taxon>Culicoides</taxon>
        <taxon>Monoculicoides</taxon>
    </lineage>
</organism>
<dbReference type="GO" id="GO:0005741">
    <property type="term" value="C:mitochondrial outer membrane"/>
    <property type="evidence" value="ECO:0007669"/>
    <property type="project" value="UniProtKB-SubCell"/>
</dbReference>
<keyword evidence="9 10" id="KW-0472">Membrane</keyword>
<comment type="subcellular location">
    <subcellularLocation>
        <location evidence="1">Mitochondrion outer membrane</location>
        <topology evidence="1">Multi-pass membrane protein</topology>
    </subcellularLocation>
</comment>
<evidence type="ECO:0000256" key="11">
    <source>
        <dbReference type="RuleBase" id="RU000488"/>
    </source>
</evidence>
<evidence type="ECO:0000256" key="10">
    <source>
        <dbReference type="PROSITE-ProRule" id="PRU00282"/>
    </source>
</evidence>
<keyword evidence="6" id="KW-1000">Mitochondrion outer membrane</keyword>
<dbReference type="Pfam" id="PF00153">
    <property type="entry name" value="Mito_carr"/>
    <property type="match status" value="2"/>
</dbReference>
<evidence type="ECO:0000256" key="2">
    <source>
        <dbReference type="ARBA" id="ARBA00006375"/>
    </source>
</evidence>
<evidence type="ECO:0000256" key="1">
    <source>
        <dbReference type="ARBA" id="ARBA00004374"/>
    </source>
</evidence>
<feature type="repeat" description="Solcar" evidence="10">
    <location>
        <begin position="378"/>
        <end position="477"/>
    </location>
</feature>
<evidence type="ECO:0000256" key="12">
    <source>
        <dbReference type="SAM" id="MobiDB-lite"/>
    </source>
</evidence>
<dbReference type="EMBL" id="UFQT01000372">
    <property type="protein sequence ID" value="SSX23640.1"/>
    <property type="molecule type" value="Genomic_DNA"/>
</dbReference>
<evidence type="ECO:0000313" key="13">
    <source>
        <dbReference type="EMBL" id="SSX03274.1"/>
    </source>
</evidence>
<dbReference type="GO" id="GO:0090149">
    <property type="term" value="P:mitochondrial membrane fission"/>
    <property type="evidence" value="ECO:0007669"/>
    <property type="project" value="InterPro"/>
</dbReference>
<gene>
    <name evidence="13" type="primary">CSON009399</name>
</gene>
<keyword evidence="5" id="KW-0677">Repeat</keyword>
<evidence type="ECO:0000256" key="5">
    <source>
        <dbReference type="ARBA" id="ARBA00022737"/>
    </source>
</evidence>
<dbReference type="SUPFAM" id="SSF103506">
    <property type="entry name" value="Mitochondrial carrier"/>
    <property type="match status" value="1"/>
</dbReference>
<proteinExistence type="inferred from homology"/>
<dbReference type="PANTHER" id="PTHR21252">
    <property type="entry name" value="TB1 PROTEIN-RELATED"/>
    <property type="match status" value="1"/>
</dbReference>
<evidence type="ECO:0000313" key="14">
    <source>
        <dbReference type="EMBL" id="SSX23640.1"/>
    </source>
</evidence>
<dbReference type="InterPro" id="IPR023395">
    <property type="entry name" value="MCP_dom_sf"/>
</dbReference>
<reference evidence="14" key="2">
    <citation type="submission" date="2018-07" db="EMBL/GenBank/DDBJ databases">
        <authorList>
            <person name="Quirk P.G."/>
            <person name="Krulwich T.A."/>
        </authorList>
    </citation>
    <scope>NUCLEOTIDE SEQUENCE</scope>
</reference>
<sequence>MKIMFTFYERANNDNILQWCSTEKKIIIRICTNMTRKMVRKNYLEHREKQKCHLFYILRDIGFVPYGQDDGNFMFSEGEDEADFLPEYAPRHTYAYENPYQQRIFSSGNEDLLGHHLPLNQQPPYTTPHSQFQYVHSDRDVLTLPIRKHKNMQLPLRVESPEEELSFRKYIGGSVGLISLITENLLSHPFVVLRRQCQVHHSSVKYHLVPFTLIPVIAHLHQRQGITTLWKGIGSMLLVRGMSLAAEDIIYKFSGWPKEIHSRTSMKQFGQHILLKCVSLAAVVPFYTASLVETVQSDIASEKPGVFDVFREGAARLASWSAPQRGRMLPVWILIGPHVGLGLSKYIVGLIIKGLTTRIMQKKYDQKGAKPRDLVTQEVQIVSTLTSLIATEIIFYPFETILHRIQLQGTRTIIDNLDSGYSVIPILTSYEGAYDCYRTTVTTEGVAGLYKGFGAMILQFAAHIAVVKLGKWLITQVTEIVSNKPPPKVAEYYNLDHLKNSHGSTTVSQSISGVSSISDDNL</sequence>
<keyword evidence="3 11" id="KW-0813">Transport</keyword>
<reference evidence="13" key="1">
    <citation type="submission" date="2018-04" db="EMBL/GenBank/DDBJ databases">
        <authorList>
            <person name="Go L.Y."/>
            <person name="Mitchell J.A."/>
        </authorList>
    </citation>
    <scope>NUCLEOTIDE SEQUENCE</scope>
    <source>
        <tissue evidence="13">Whole organism</tissue>
    </source>
</reference>
<dbReference type="PROSITE" id="PS50920">
    <property type="entry name" value="SOLCAR"/>
    <property type="match status" value="1"/>
</dbReference>
<accession>A0A336KEK8</accession>
<evidence type="ECO:0000256" key="6">
    <source>
        <dbReference type="ARBA" id="ARBA00022787"/>
    </source>
</evidence>
<name>A0A336KEK8_CULSO</name>
<keyword evidence="7" id="KW-1133">Transmembrane helix</keyword>
<dbReference type="VEuPathDB" id="VectorBase:CSON009399"/>
<evidence type="ECO:0000256" key="9">
    <source>
        <dbReference type="ARBA" id="ARBA00023136"/>
    </source>
</evidence>
<evidence type="ECO:0000256" key="3">
    <source>
        <dbReference type="ARBA" id="ARBA00022448"/>
    </source>
</evidence>
<dbReference type="AlphaFoldDB" id="A0A336KEK8"/>
<feature type="region of interest" description="Disordered" evidence="12">
    <location>
        <begin position="503"/>
        <end position="522"/>
    </location>
</feature>
<dbReference type="EMBL" id="UFQS01000372">
    <property type="protein sequence ID" value="SSX03274.1"/>
    <property type="molecule type" value="Genomic_DNA"/>
</dbReference>
<evidence type="ECO:0000256" key="8">
    <source>
        <dbReference type="ARBA" id="ARBA00023128"/>
    </source>
</evidence>
<evidence type="ECO:0000256" key="7">
    <source>
        <dbReference type="ARBA" id="ARBA00022989"/>
    </source>
</evidence>
<dbReference type="InterPro" id="IPR018108">
    <property type="entry name" value="MCP_transmembrane"/>
</dbReference>
<dbReference type="Gene3D" id="1.50.40.10">
    <property type="entry name" value="Mitochondrial carrier domain"/>
    <property type="match status" value="2"/>
</dbReference>